<proteinExistence type="predicted"/>
<evidence type="ECO:0000313" key="5">
    <source>
        <dbReference type="Proteomes" id="UP001283361"/>
    </source>
</evidence>
<comment type="caution">
    <text evidence="4">The sequence shown here is derived from an EMBL/GenBank/DDBJ whole genome shotgun (WGS) entry which is preliminary data.</text>
</comment>
<dbReference type="AlphaFoldDB" id="A0AAE0YUX3"/>
<evidence type="ECO:0000313" key="4">
    <source>
        <dbReference type="EMBL" id="KAK3757345.1"/>
    </source>
</evidence>
<comment type="caution">
    <text evidence="2">Lacks conserved residue(s) required for the propagation of feature annotation.</text>
</comment>
<keyword evidence="5" id="KW-1185">Reference proteome</keyword>
<evidence type="ECO:0000256" key="2">
    <source>
        <dbReference type="PROSITE-ProRule" id="PRU00059"/>
    </source>
</evidence>
<organism evidence="4 5">
    <name type="scientific">Elysia crispata</name>
    <name type="common">lettuce slug</name>
    <dbReference type="NCBI Taxonomy" id="231223"/>
    <lineage>
        <taxon>Eukaryota</taxon>
        <taxon>Metazoa</taxon>
        <taxon>Spiralia</taxon>
        <taxon>Lophotrochozoa</taxon>
        <taxon>Mollusca</taxon>
        <taxon>Gastropoda</taxon>
        <taxon>Heterobranchia</taxon>
        <taxon>Euthyneura</taxon>
        <taxon>Panpulmonata</taxon>
        <taxon>Sacoglossa</taxon>
        <taxon>Placobranchoidea</taxon>
        <taxon>Plakobranchidae</taxon>
        <taxon>Elysia</taxon>
    </lineage>
</organism>
<dbReference type="EMBL" id="JAWDGP010005384">
    <property type="protein sequence ID" value="KAK3757345.1"/>
    <property type="molecule type" value="Genomic_DNA"/>
</dbReference>
<sequence length="171" mass="19487">DVVCDYHLTSLDDGEGTISLELLTFSRILCEQGSLTIYDGADAESPVLLNWCYPSQPFSRLSGSSSDLFIRFSITESQSDWFVFRAKVYPISIPHHVYPNSISHHVYPNSITHHVYPISISHHVYPISIPHHVYPISIPHHVYPISITHHVYPISIPHHVYPNSISHHVYP</sequence>
<dbReference type="SUPFAM" id="SSF49854">
    <property type="entry name" value="Spermadhesin, CUB domain"/>
    <property type="match status" value="1"/>
</dbReference>
<dbReference type="PROSITE" id="PS01180">
    <property type="entry name" value="CUB"/>
    <property type="match status" value="1"/>
</dbReference>
<dbReference type="Proteomes" id="UP001283361">
    <property type="component" value="Unassembled WGS sequence"/>
</dbReference>
<accession>A0AAE0YUX3</accession>
<feature type="domain" description="CUB" evidence="3">
    <location>
        <begin position="1"/>
        <end position="91"/>
    </location>
</feature>
<dbReference type="Gene3D" id="2.60.120.290">
    <property type="entry name" value="Spermadhesin, CUB domain"/>
    <property type="match status" value="1"/>
</dbReference>
<keyword evidence="1" id="KW-1015">Disulfide bond</keyword>
<feature type="non-terminal residue" evidence="4">
    <location>
        <position position="171"/>
    </location>
</feature>
<dbReference type="InterPro" id="IPR035914">
    <property type="entry name" value="Sperma_CUB_dom_sf"/>
</dbReference>
<dbReference type="InterPro" id="IPR000859">
    <property type="entry name" value="CUB_dom"/>
</dbReference>
<protein>
    <recommendedName>
        <fullName evidence="3">CUB domain-containing protein</fullName>
    </recommendedName>
</protein>
<evidence type="ECO:0000259" key="3">
    <source>
        <dbReference type="PROSITE" id="PS01180"/>
    </source>
</evidence>
<feature type="non-terminal residue" evidence="4">
    <location>
        <position position="1"/>
    </location>
</feature>
<name>A0AAE0YUX3_9GAST</name>
<gene>
    <name evidence="4" type="ORF">RRG08_059966</name>
</gene>
<evidence type="ECO:0000256" key="1">
    <source>
        <dbReference type="ARBA" id="ARBA00023157"/>
    </source>
</evidence>
<reference evidence="4" key="1">
    <citation type="journal article" date="2023" name="G3 (Bethesda)">
        <title>A reference genome for the long-term kleptoplast-retaining sea slug Elysia crispata morphotype clarki.</title>
        <authorList>
            <person name="Eastman K.E."/>
            <person name="Pendleton A.L."/>
            <person name="Shaikh M.A."/>
            <person name="Suttiyut T."/>
            <person name="Ogas R."/>
            <person name="Tomko P."/>
            <person name="Gavelis G."/>
            <person name="Widhalm J.R."/>
            <person name="Wisecaver J.H."/>
        </authorList>
    </citation>
    <scope>NUCLEOTIDE SEQUENCE</scope>
    <source>
        <strain evidence="4">ECLA1</strain>
    </source>
</reference>